<keyword evidence="4 7" id="KW-1133">Transmembrane helix</keyword>
<dbReference type="AlphaFoldDB" id="A0AAV4I377"/>
<comment type="similarity">
    <text evidence="2 6">Belongs to the MIP/aquaporin (TC 1.A.8) family.</text>
</comment>
<comment type="subcellular location">
    <subcellularLocation>
        <location evidence="1">Membrane</location>
        <topology evidence="1">Multi-pass membrane protein</topology>
    </subcellularLocation>
</comment>
<evidence type="ECO:0000256" key="7">
    <source>
        <dbReference type="SAM" id="Phobius"/>
    </source>
</evidence>
<dbReference type="InterPro" id="IPR034294">
    <property type="entry name" value="Aquaporin_transptr"/>
</dbReference>
<evidence type="ECO:0000256" key="3">
    <source>
        <dbReference type="ARBA" id="ARBA00022692"/>
    </source>
</evidence>
<evidence type="ECO:0000256" key="5">
    <source>
        <dbReference type="ARBA" id="ARBA00023136"/>
    </source>
</evidence>
<evidence type="ECO:0000313" key="9">
    <source>
        <dbReference type="Proteomes" id="UP000762676"/>
    </source>
</evidence>
<name>A0AAV4I377_9GAST</name>
<feature type="transmembrane region" description="Helical" evidence="7">
    <location>
        <begin position="20"/>
        <end position="40"/>
    </location>
</feature>
<dbReference type="EMBL" id="BMAT01009356">
    <property type="protein sequence ID" value="GFS04873.1"/>
    <property type="molecule type" value="Genomic_DNA"/>
</dbReference>
<proteinExistence type="inferred from homology"/>
<keyword evidence="6" id="KW-0813">Transport</keyword>
<evidence type="ECO:0000256" key="4">
    <source>
        <dbReference type="ARBA" id="ARBA00022989"/>
    </source>
</evidence>
<comment type="caution">
    <text evidence="8">The sequence shown here is derived from an EMBL/GenBank/DDBJ whole genome shotgun (WGS) entry which is preliminary data.</text>
</comment>
<feature type="transmembrane region" description="Helical" evidence="7">
    <location>
        <begin position="135"/>
        <end position="156"/>
    </location>
</feature>
<evidence type="ECO:0000256" key="1">
    <source>
        <dbReference type="ARBA" id="ARBA00004141"/>
    </source>
</evidence>
<dbReference type="InterPro" id="IPR000425">
    <property type="entry name" value="MIP"/>
</dbReference>
<dbReference type="GO" id="GO:0005886">
    <property type="term" value="C:plasma membrane"/>
    <property type="evidence" value="ECO:0007669"/>
    <property type="project" value="TreeGrafter"/>
</dbReference>
<dbReference type="Gene3D" id="1.20.1080.10">
    <property type="entry name" value="Glycerol uptake facilitator protein"/>
    <property type="match status" value="1"/>
</dbReference>
<sequence>MPCLMDHLSEAATLGFHKAVLSEFLGTAILIISGCGSVVTMDEGRPVSTLTSALTFGMTVAMIVWTFNHLSGAHINPCVTLSFLVTGHLTVIKSIAFILAQCAGAIGGAAVIWEMTPPTWRGTLGSTVFADDVTLVQGFFIEFVSTFILLLGVFACSDRLRNDHGGSMPLTVGLIVFMQSSWAVYWVAPTLGALSGALLYHHVLAVTSAETEPTPTNHFQFDKEVEAEATKQGADSPAFEPKK</sequence>
<dbReference type="InterPro" id="IPR023271">
    <property type="entry name" value="Aquaporin-like"/>
</dbReference>
<dbReference type="Pfam" id="PF00230">
    <property type="entry name" value="MIP"/>
    <property type="match status" value="1"/>
</dbReference>
<protein>
    <submittedName>
        <fullName evidence="8">Aquaporin</fullName>
    </submittedName>
</protein>
<dbReference type="PANTHER" id="PTHR19139">
    <property type="entry name" value="AQUAPORIN TRANSPORTER"/>
    <property type="match status" value="1"/>
</dbReference>
<gene>
    <name evidence="8" type="ORF">ElyMa_004667800</name>
</gene>
<organism evidence="8 9">
    <name type="scientific">Elysia marginata</name>
    <dbReference type="NCBI Taxonomy" id="1093978"/>
    <lineage>
        <taxon>Eukaryota</taxon>
        <taxon>Metazoa</taxon>
        <taxon>Spiralia</taxon>
        <taxon>Lophotrochozoa</taxon>
        <taxon>Mollusca</taxon>
        <taxon>Gastropoda</taxon>
        <taxon>Heterobranchia</taxon>
        <taxon>Euthyneura</taxon>
        <taxon>Panpulmonata</taxon>
        <taxon>Sacoglossa</taxon>
        <taxon>Placobranchoidea</taxon>
        <taxon>Plakobranchidae</taxon>
        <taxon>Elysia</taxon>
    </lineage>
</organism>
<dbReference type="SUPFAM" id="SSF81338">
    <property type="entry name" value="Aquaporin-like"/>
    <property type="match status" value="1"/>
</dbReference>
<dbReference type="PANTHER" id="PTHR19139:SF199">
    <property type="entry name" value="MIP17260P"/>
    <property type="match status" value="1"/>
</dbReference>
<keyword evidence="9" id="KW-1185">Reference proteome</keyword>
<dbReference type="GO" id="GO:0015250">
    <property type="term" value="F:water channel activity"/>
    <property type="evidence" value="ECO:0007669"/>
    <property type="project" value="TreeGrafter"/>
</dbReference>
<evidence type="ECO:0000313" key="8">
    <source>
        <dbReference type="EMBL" id="GFS04873.1"/>
    </source>
</evidence>
<evidence type="ECO:0000256" key="2">
    <source>
        <dbReference type="ARBA" id="ARBA00006175"/>
    </source>
</evidence>
<dbReference type="PRINTS" id="PR00783">
    <property type="entry name" value="MINTRINSICP"/>
</dbReference>
<feature type="transmembrane region" description="Helical" evidence="7">
    <location>
        <begin position="96"/>
        <end position="115"/>
    </location>
</feature>
<reference evidence="8 9" key="1">
    <citation type="journal article" date="2021" name="Elife">
        <title>Chloroplast acquisition without the gene transfer in kleptoplastic sea slugs, Plakobranchus ocellatus.</title>
        <authorList>
            <person name="Maeda T."/>
            <person name="Takahashi S."/>
            <person name="Yoshida T."/>
            <person name="Shimamura S."/>
            <person name="Takaki Y."/>
            <person name="Nagai Y."/>
            <person name="Toyoda A."/>
            <person name="Suzuki Y."/>
            <person name="Arimoto A."/>
            <person name="Ishii H."/>
            <person name="Satoh N."/>
            <person name="Nishiyama T."/>
            <person name="Hasebe M."/>
            <person name="Maruyama T."/>
            <person name="Minagawa J."/>
            <person name="Obokata J."/>
            <person name="Shigenobu S."/>
        </authorList>
    </citation>
    <scope>NUCLEOTIDE SEQUENCE [LARGE SCALE GENOMIC DNA]</scope>
</reference>
<keyword evidence="5 7" id="KW-0472">Membrane</keyword>
<feature type="transmembrane region" description="Helical" evidence="7">
    <location>
        <begin position="168"/>
        <end position="188"/>
    </location>
</feature>
<accession>A0AAV4I377</accession>
<dbReference type="Proteomes" id="UP000762676">
    <property type="component" value="Unassembled WGS sequence"/>
</dbReference>
<evidence type="ECO:0000256" key="6">
    <source>
        <dbReference type="RuleBase" id="RU000477"/>
    </source>
</evidence>
<feature type="transmembrane region" description="Helical" evidence="7">
    <location>
        <begin position="47"/>
        <end position="67"/>
    </location>
</feature>
<keyword evidence="3 6" id="KW-0812">Transmembrane</keyword>